<keyword evidence="2" id="KW-1185">Reference proteome</keyword>
<dbReference type="EMBL" id="QBKI01000011">
    <property type="protein sequence ID" value="PTX14457.1"/>
    <property type="molecule type" value="Genomic_DNA"/>
</dbReference>
<evidence type="ECO:0000313" key="1">
    <source>
        <dbReference type="EMBL" id="PTX14457.1"/>
    </source>
</evidence>
<organism evidence="1 2">
    <name type="scientific">Pontibacter mucosus</name>
    <dbReference type="NCBI Taxonomy" id="1649266"/>
    <lineage>
        <taxon>Bacteria</taxon>
        <taxon>Pseudomonadati</taxon>
        <taxon>Bacteroidota</taxon>
        <taxon>Cytophagia</taxon>
        <taxon>Cytophagales</taxon>
        <taxon>Hymenobacteraceae</taxon>
        <taxon>Pontibacter</taxon>
    </lineage>
</organism>
<proteinExistence type="predicted"/>
<name>A0A2T5YD37_9BACT</name>
<accession>A0A2T5YD37</accession>
<evidence type="ECO:0000313" key="2">
    <source>
        <dbReference type="Proteomes" id="UP000244225"/>
    </source>
</evidence>
<dbReference type="OrthoDB" id="1257187at2"/>
<sequence length="142" mass="16311">MINPDKHIRKAFYNRLTAAGLQVFDTAVPKSYEPGPKYIIITNQTQVDDQLGRACTHRDCTIVLDLFVLQDLSYVSSAVMDDFYEQVMNLIDNTLQVENFQLHSIQRDGTPRNMPVNTGTLSILRKVITYRLRLKELTHVEP</sequence>
<protein>
    <submittedName>
        <fullName evidence="1">Uncharacterized protein</fullName>
    </submittedName>
</protein>
<reference evidence="1 2" key="1">
    <citation type="submission" date="2018-04" db="EMBL/GenBank/DDBJ databases">
        <title>Genomic Encyclopedia of Archaeal and Bacterial Type Strains, Phase II (KMG-II): from individual species to whole genera.</title>
        <authorList>
            <person name="Goeker M."/>
        </authorList>
    </citation>
    <scope>NUCLEOTIDE SEQUENCE [LARGE SCALE GENOMIC DNA]</scope>
    <source>
        <strain evidence="1 2">DSM 100162</strain>
    </source>
</reference>
<gene>
    <name evidence="1" type="ORF">C8N40_111122</name>
</gene>
<dbReference type="Proteomes" id="UP000244225">
    <property type="component" value="Unassembled WGS sequence"/>
</dbReference>
<dbReference type="RefSeq" id="WP_108213382.1">
    <property type="nucleotide sequence ID" value="NZ_QBKI01000011.1"/>
</dbReference>
<comment type="caution">
    <text evidence="1">The sequence shown here is derived from an EMBL/GenBank/DDBJ whole genome shotgun (WGS) entry which is preliminary data.</text>
</comment>
<dbReference type="AlphaFoldDB" id="A0A2T5YD37"/>